<dbReference type="KEGG" id="vg:80832391"/>
<proteinExistence type="predicted"/>
<keyword evidence="2" id="KW-1185">Reference proteome</keyword>
<evidence type="ECO:0000313" key="1">
    <source>
        <dbReference type="EMBL" id="QWY14054.1"/>
    </source>
</evidence>
<dbReference type="RefSeq" id="YP_010845239.1">
    <property type="nucleotide sequence ID" value="NC_079187.1"/>
</dbReference>
<sequence length="75" mass="8145">MYTNEMLEQVLIAMLDSGTITENTCHALLAADTKMIPRLGEFVANKTISNKQANAIMKSMRELAKAEAANASMPS</sequence>
<dbReference type="EMBL" id="MZ336020">
    <property type="protein sequence ID" value="QWY14054.1"/>
    <property type="molecule type" value="Genomic_DNA"/>
</dbReference>
<reference evidence="1" key="1">
    <citation type="submission" date="2021-06" db="EMBL/GenBank/DDBJ databases">
        <authorList>
            <person name="Le T.D."/>
        </authorList>
    </citation>
    <scope>NUCLEOTIDE SEQUENCE</scope>
</reference>
<dbReference type="GeneID" id="80832391"/>
<dbReference type="Proteomes" id="UP000693898">
    <property type="component" value="Segment"/>
</dbReference>
<name>A0A8F3C949_9CAUD</name>
<evidence type="ECO:0000313" key="2">
    <source>
        <dbReference type="Proteomes" id="UP000693898"/>
    </source>
</evidence>
<protein>
    <submittedName>
        <fullName evidence="1">Uncharacterized protein</fullName>
    </submittedName>
</protein>
<organism evidence="1 2">
    <name type="scientific">Aeromonas phage pAh6.2TG</name>
    <dbReference type="NCBI Taxonomy" id="2849625"/>
    <lineage>
        <taxon>Viruses</taxon>
        <taxon>Duplodnaviria</taxon>
        <taxon>Heunggongvirae</taxon>
        <taxon>Uroviricota</taxon>
        <taxon>Caudoviricetes</taxon>
        <taxon>Chaseviridae</taxon>
        <taxon>Nefertitivirinae</taxon>
        <taxon>Phayathaivirus</taxon>
        <taxon>Phayathaivirus pAh62TG</taxon>
    </lineage>
</organism>
<accession>A0A8F3C949</accession>